<keyword evidence="5" id="KW-0808">Transferase</keyword>
<dbReference type="GO" id="GO:0005576">
    <property type="term" value="C:extracellular region"/>
    <property type="evidence" value="ECO:0007669"/>
    <property type="project" value="InterPro"/>
</dbReference>
<keyword evidence="7" id="KW-0418">Kinase</keyword>
<keyword evidence="4" id="KW-0723">Serine/threonine-protein kinase</keyword>
<dbReference type="Gene3D" id="1.10.510.10">
    <property type="entry name" value="Transferase(Phosphotransferase) domain 1"/>
    <property type="match status" value="1"/>
</dbReference>
<evidence type="ECO:0000313" key="15">
    <source>
        <dbReference type="EMBL" id="KAI1903689.1"/>
    </source>
</evidence>
<dbReference type="GO" id="GO:0005524">
    <property type="term" value="F:ATP binding"/>
    <property type="evidence" value="ECO:0007669"/>
    <property type="project" value="UniProtKB-KW"/>
</dbReference>
<feature type="compositionally biased region" description="Polar residues" evidence="12">
    <location>
        <begin position="510"/>
        <end position="526"/>
    </location>
</feature>
<feature type="coiled-coil region" evidence="11">
    <location>
        <begin position="296"/>
        <end position="323"/>
    </location>
</feature>
<comment type="similarity">
    <text evidence="2">Belongs to the protein kinase superfamily. NEK Ser/Thr protein kinase family. NIMA subfamily.</text>
</comment>
<comment type="catalytic activity">
    <reaction evidence="9">
        <text>L-threonyl-[protein] + ATP = O-phospho-L-threonyl-[protein] + ADP + H(+)</text>
        <dbReference type="Rhea" id="RHEA:46608"/>
        <dbReference type="Rhea" id="RHEA-COMP:11060"/>
        <dbReference type="Rhea" id="RHEA-COMP:11605"/>
        <dbReference type="ChEBI" id="CHEBI:15378"/>
        <dbReference type="ChEBI" id="CHEBI:30013"/>
        <dbReference type="ChEBI" id="CHEBI:30616"/>
        <dbReference type="ChEBI" id="CHEBI:61977"/>
        <dbReference type="ChEBI" id="CHEBI:456216"/>
        <dbReference type="EC" id="2.7.11.1"/>
    </reaction>
</comment>
<evidence type="ECO:0000256" key="7">
    <source>
        <dbReference type="ARBA" id="ARBA00022777"/>
    </source>
</evidence>
<dbReference type="Gene3D" id="3.30.200.20">
    <property type="entry name" value="Phosphorylase Kinase, domain 1"/>
    <property type="match status" value="1"/>
</dbReference>
<dbReference type="OrthoDB" id="6363454at2759"/>
<evidence type="ECO:0000256" key="5">
    <source>
        <dbReference type="ARBA" id="ARBA00022679"/>
    </source>
</evidence>
<evidence type="ECO:0000256" key="2">
    <source>
        <dbReference type="ARBA" id="ARBA00010886"/>
    </source>
</evidence>
<evidence type="ECO:0000256" key="8">
    <source>
        <dbReference type="ARBA" id="ARBA00022840"/>
    </source>
</evidence>
<dbReference type="PANTHER" id="PTHR44899">
    <property type="entry name" value="CAMK FAMILY PROTEIN KINASE"/>
    <property type="match status" value="1"/>
</dbReference>
<comment type="caution">
    <text evidence="15">The sequence shown here is derived from an EMBL/GenBank/DDBJ whole genome shotgun (WGS) entry which is preliminary data.</text>
</comment>
<dbReference type="Proteomes" id="UP000829720">
    <property type="component" value="Unassembled WGS sequence"/>
</dbReference>
<organism evidence="15 16">
    <name type="scientific">Albula goreensis</name>
    <dbReference type="NCBI Taxonomy" id="1534307"/>
    <lineage>
        <taxon>Eukaryota</taxon>
        <taxon>Metazoa</taxon>
        <taxon>Chordata</taxon>
        <taxon>Craniata</taxon>
        <taxon>Vertebrata</taxon>
        <taxon>Euteleostomi</taxon>
        <taxon>Actinopterygii</taxon>
        <taxon>Neopterygii</taxon>
        <taxon>Teleostei</taxon>
        <taxon>Albuliformes</taxon>
        <taxon>Albulidae</taxon>
        <taxon>Albula</taxon>
    </lineage>
</organism>
<dbReference type="AlphaFoldDB" id="A0A8T3E2G0"/>
<dbReference type="Pfam" id="PF05461">
    <property type="entry name" value="ApoL"/>
    <property type="match status" value="1"/>
</dbReference>
<evidence type="ECO:0000256" key="12">
    <source>
        <dbReference type="SAM" id="MobiDB-lite"/>
    </source>
</evidence>
<sequence length="570" mass="62771">MHSKKWQALLRRVSLSQKFIIMGNEQSILKQHGYTLLGEDGQRDFRKEVWVKCNADGKQYIIKPINMNYLNKRVISMEEIKTRIKTLQTVKHPNIVNYKETFEDGDTLYVVMEYSKGNLSQTIDRQGKALFKEYKILDWFAQICMALKYIHDREILHKDIKPQNIFLTEGGVIRLGGLENAEVLGGIGRKSVLQASGYRKPNYESPEILEGHPHDENSDIWSLGCVLYELCMLEGAYSAATKNELMIKINGSPPRISDHFSHDLCDLGSELLCMLPTQRPTVSDILGKPFIIQCLLKKFMMTVDELQVKVNELKEIIAHMERVHYGTTAGSLAGGVMGAAGGITSIVGLILAPFTLGASLIVTGVGIGVATAGGVTGAASNITNMVKQSADRNSIQAILNECQEKMDLSVTCLQNISDGINTLKEARSIDSVGLAPSRTKQAAVRAGRGMAGVGELVRLVRVATIGRVAAQVARTVRVAEAATGVLAGLFVALDIYFIAQDSREIHAMRQGNTESPHGSFTNTSKRSNNRKSDTRKFIEQMKEAAASLQSCVNELRVAIPELPQEDSYDI</sequence>
<dbReference type="GO" id="GO:0006869">
    <property type="term" value="P:lipid transport"/>
    <property type="evidence" value="ECO:0007669"/>
    <property type="project" value="InterPro"/>
</dbReference>
<dbReference type="EMBL" id="JAERUA010000002">
    <property type="protein sequence ID" value="KAI1903689.1"/>
    <property type="molecule type" value="Genomic_DNA"/>
</dbReference>
<evidence type="ECO:0000256" key="11">
    <source>
        <dbReference type="SAM" id="Coils"/>
    </source>
</evidence>
<accession>A0A8T3E2G0</accession>
<comment type="similarity">
    <text evidence="1">Belongs to the apolipoprotein L family.</text>
</comment>
<evidence type="ECO:0000259" key="14">
    <source>
        <dbReference type="PROSITE" id="PS50011"/>
    </source>
</evidence>
<dbReference type="EC" id="2.7.11.1" evidence="3"/>
<evidence type="ECO:0000256" key="4">
    <source>
        <dbReference type="ARBA" id="ARBA00022527"/>
    </source>
</evidence>
<dbReference type="SUPFAM" id="SSF56112">
    <property type="entry name" value="Protein kinase-like (PK-like)"/>
    <property type="match status" value="1"/>
</dbReference>
<evidence type="ECO:0000313" key="16">
    <source>
        <dbReference type="Proteomes" id="UP000829720"/>
    </source>
</evidence>
<dbReference type="GO" id="GO:0004674">
    <property type="term" value="F:protein serine/threonine kinase activity"/>
    <property type="evidence" value="ECO:0007669"/>
    <property type="project" value="UniProtKB-KW"/>
</dbReference>
<comment type="catalytic activity">
    <reaction evidence="10">
        <text>L-seryl-[protein] + ATP = O-phospho-L-seryl-[protein] + ADP + H(+)</text>
        <dbReference type="Rhea" id="RHEA:17989"/>
        <dbReference type="Rhea" id="RHEA-COMP:9863"/>
        <dbReference type="Rhea" id="RHEA-COMP:11604"/>
        <dbReference type="ChEBI" id="CHEBI:15378"/>
        <dbReference type="ChEBI" id="CHEBI:29999"/>
        <dbReference type="ChEBI" id="CHEBI:30616"/>
        <dbReference type="ChEBI" id="CHEBI:83421"/>
        <dbReference type="ChEBI" id="CHEBI:456216"/>
        <dbReference type="EC" id="2.7.11.1"/>
    </reaction>
</comment>
<keyword evidence="8" id="KW-0067">ATP-binding</keyword>
<dbReference type="PANTHER" id="PTHR44899:SF3">
    <property type="entry name" value="SERINE_THREONINE-PROTEIN KINASE NEK1"/>
    <property type="match status" value="1"/>
</dbReference>
<feature type="region of interest" description="Disordered" evidence="12">
    <location>
        <begin position="510"/>
        <end position="532"/>
    </location>
</feature>
<keyword evidence="11" id="KW-0175">Coiled coil</keyword>
<keyword evidence="13" id="KW-1133">Transmembrane helix</keyword>
<proteinExistence type="inferred from homology"/>
<keyword evidence="6" id="KW-0547">Nucleotide-binding</keyword>
<keyword evidence="13" id="KW-0472">Membrane</keyword>
<evidence type="ECO:0000256" key="9">
    <source>
        <dbReference type="ARBA" id="ARBA00047899"/>
    </source>
</evidence>
<dbReference type="InterPro" id="IPR051131">
    <property type="entry name" value="NEK_Ser/Thr_kinase_NIMA"/>
</dbReference>
<gene>
    <name evidence="15" type="ORF">AGOR_G00029810</name>
</gene>
<dbReference type="GO" id="GO:0008289">
    <property type="term" value="F:lipid binding"/>
    <property type="evidence" value="ECO:0007669"/>
    <property type="project" value="InterPro"/>
</dbReference>
<evidence type="ECO:0000256" key="6">
    <source>
        <dbReference type="ARBA" id="ARBA00022741"/>
    </source>
</evidence>
<evidence type="ECO:0000256" key="13">
    <source>
        <dbReference type="SAM" id="Phobius"/>
    </source>
</evidence>
<evidence type="ECO:0000256" key="10">
    <source>
        <dbReference type="ARBA" id="ARBA00048679"/>
    </source>
</evidence>
<reference evidence="15" key="1">
    <citation type="submission" date="2021-01" db="EMBL/GenBank/DDBJ databases">
        <authorList>
            <person name="Zahm M."/>
            <person name="Roques C."/>
            <person name="Cabau C."/>
            <person name="Klopp C."/>
            <person name="Donnadieu C."/>
            <person name="Jouanno E."/>
            <person name="Lampietro C."/>
            <person name="Louis A."/>
            <person name="Herpin A."/>
            <person name="Echchiki A."/>
            <person name="Berthelot C."/>
            <person name="Parey E."/>
            <person name="Roest-Crollius H."/>
            <person name="Braasch I."/>
            <person name="Postlethwait J."/>
            <person name="Bobe J."/>
            <person name="Montfort J."/>
            <person name="Bouchez O."/>
            <person name="Begum T."/>
            <person name="Mejri S."/>
            <person name="Adams A."/>
            <person name="Chen W.-J."/>
            <person name="Guiguen Y."/>
        </authorList>
    </citation>
    <scope>NUCLEOTIDE SEQUENCE</scope>
    <source>
        <tissue evidence="15">Blood</tissue>
    </source>
</reference>
<dbReference type="InterPro" id="IPR008405">
    <property type="entry name" value="ApoL"/>
</dbReference>
<evidence type="ECO:0000256" key="3">
    <source>
        <dbReference type="ARBA" id="ARBA00012513"/>
    </source>
</evidence>
<keyword evidence="13" id="KW-0812">Transmembrane</keyword>
<feature type="domain" description="Protein kinase" evidence="14">
    <location>
        <begin position="34"/>
        <end position="291"/>
    </location>
</feature>
<protein>
    <recommendedName>
        <fullName evidence="3">non-specific serine/threonine protein kinase</fullName>
        <ecNumber evidence="3">2.7.11.1</ecNumber>
    </recommendedName>
</protein>
<dbReference type="InterPro" id="IPR000719">
    <property type="entry name" value="Prot_kinase_dom"/>
</dbReference>
<keyword evidence="16" id="KW-1185">Reference proteome</keyword>
<dbReference type="PROSITE" id="PS50011">
    <property type="entry name" value="PROTEIN_KINASE_DOM"/>
    <property type="match status" value="1"/>
</dbReference>
<evidence type="ECO:0000256" key="1">
    <source>
        <dbReference type="ARBA" id="ARBA00010090"/>
    </source>
</evidence>
<dbReference type="GO" id="GO:0042157">
    <property type="term" value="P:lipoprotein metabolic process"/>
    <property type="evidence" value="ECO:0007669"/>
    <property type="project" value="InterPro"/>
</dbReference>
<dbReference type="PROSITE" id="PS00108">
    <property type="entry name" value="PROTEIN_KINASE_ST"/>
    <property type="match status" value="1"/>
</dbReference>
<name>A0A8T3E2G0_9TELE</name>
<dbReference type="InterPro" id="IPR011009">
    <property type="entry name" value="Kinase-like_dom_sf"/>
</dbReference>
<feature type="transmembrane region" description="Helical" evidence="13">
    <location>
        <begin position="481"/>
        <end position="499"/>
    </location>
</feature>
<dbReference type="InterPro" id="IPR008271">
    <property type="entry name" value="Ser/Thr_kinase_AS"/>
</dbReference>
<dbReference type="SMART" id="SM00220">
    <property type="entry name" value="S_TKc"/>
    <property type="match status" value="1"/>
</dbReference>
<dbReference type="Pfam" id="PF00069">
    <property type="entry name" value="Pkinase"/>
    <property type="match status" value="1"/>
</dbReference>